<protein>
    <submittedName>
        <fullName evidence="1">Uncharacterized protein</fullName>
    </submittedName>
</protein>
<organism evidence="1 2">
    <name type="scientific">Pseudonocardia zijingensis</name>
    <dbReference type="NCBI Taxonomy" id="153376"/>
    <lineage>
        <taxon>Bacteria</taxon>
        <taxon>Bacillati</taxon>
        <taxon>Actinomycetota</taxon>
        <taxon>Actinomycetes</taxon>
        <taxon>Pseudonocardiales</taxon>
        <taxon>Pseudonocardiaceae</taxon>
        <taxon>Pseudonocardia</taxon>
    </lineage>
</organism>
<proteinExistence type="predicted"/>
<name>A0ABN1NA90_9PSEU</name>
<evidence type="ECO:0000313" key="1">
    <source>
        <dbReference type="EMBL" id="GAA0899546.1"/>
    </source>
</evidence>
<gene>
    <name evidence="1" type="ORF">GCM10009559_64250</name>
</gene>
<dbReference type="Proteomes" id="UP001499967">
    <property type="component" value="Unassembled WGS sequence"/>
</dbReference>
<dbReference type="EMBL" id="BAAAHP010000209">
    <property type="protein sequence ID" value="GAA0899546.1"/>
    <property type="molecule type" value="Genomic_DNA"/>
</dbReference>
<accession>A0ABN1NA90</accession>
<reference evidence="1 2" key="1">
    <citation type="journal article" date="2019" name="Int. J. Syst. Evol. Microbiol.">
        <title>The Global Catalogue of Microorganisms (GCM) 10K type strain sequencing project: providing services to taxonomists for standard genome sequencing and annotation.</title>
        <authorList>
            <consortium name="The Broad Institute Genomics Platform"/>
            <consortium name="The Broad Institute Genome Sequencing Center for Infectious Disease"/>
            <person name="Wu L."/>
            <person name="Ma J."/>
        </authorList>
    </citation>
    <scope>NUCLEOTIDE SEQUENCE [LARGE SCALE GENOMIC DNA]</scope>
    <source>
        <strain evidence="1 2">JCM 11117</strain>
    </source>
</reference>
<evidence type="ECO:0000313" key="2">
    <source>
        <dbReference type="Proteomes" id="UP001499967"/>
    </source>
</evidence>
<sequence length="86" mass="9331">MFTYNRRVDPLAPDERASTIAAATSNSGYSTISVALTGPTLDPITNISAAHTIAKPNRTKYRFRRADAFLVRAEAAAVVMGLSFQR</sequence>
<comment type="caution">
    <text evidence="1">The sequence shown here is derived from an EMBL/GenBank/DDBJ whole genome shotgun (WGS) entry which is preliminary data.</text>
</comment>
<keyword evidence="2" id="KW-1185">Reference proteome</keyword>